<dbReference type="SUPFAM" id="SSF63380">
    <property type="entry name" value="Riboflavin synthase domain-like"/>
    <property type="match status" value="1"/>
</dbReference>
<dbReference type="PANTHER" id="PTHR30157">
    <property type="entry name" value="FERRIC REDUCTASE, NADPH-DEPENDENT"/>
    <property type="match status" value="1"/>
</dbReference>
<dbReference type="EMBL" id="FRXO01000001">
    <property type="protein sequence ID" value="SHO59837.1"/>
    <property type="molecule type" value="Genomic_DNA"/>
</dbReference>
<evidence type="ECO:0000313" key="3">
    <source>
        <dbReference type="EMBL" id="SHO59837.1"/>
    </source>
</evidence>
<dbReference type="Pfam" id="PF04954">
    <property type="entry name" value="SIP"/>
    <property type="match status" value="1"/>
</dbReference>
<name>A0A1M7Z4F8_9HYPH</name>
<dbReference type="OrthoDB" id="9814826at2"/>
<dbReference type="PANTHER" id="PTHR30157:SF0">
    <property type="entry name" value="NADPH-DEPENDENT FERRIC-CHELATE REDUCTASE"/>
    <property type="match status" value="1"/>
</dbReference>
<dbReference type="AlphaFoldDB" id="A0A1M7Z4F8"/>
<dbReference type="InterPro" id="IPR017927">
    <property type="entry name" value="FAD-bd_FR_type"/>
</dbReference>
<dbReference type="Gene3D" id="2.40.30.10">
    <property type="entry name" value="Translation factors"/>
    <property type="match status" value="1"/>
</dbReference>
<dbReference type="InterPro" id="IPR039261">
    <property type="entry name" value="FNR_nucleotide-bd"/>
</dbReference>
<reference evidence="3 4" key="1">
    <citation type="submission" date="2016-12" db="EMBL/GenBank/DDBJ databases">
        <authorList>
            <person name="Song W.-J."/>
            <person name="Kurnit D.M."/>
        </authorList>
    </citation>
    <scope>NUCLEOTIDE SEQUENCE [LARGE SCALE GENOMIC DNA]</scope>
    <source>
        <strain evidence="3 4">DSM 19599</strain>
    </source>
</reference>
<protein>
    <submittedName>
        <fullName evidence="3">NADPH-dependent ferric siderophore reductase, contains FAD-binding and SIP domains</fullName>
    </submittedName>
</protein>
<keyword evidence="4" id="KW-1185">Reference proteome</keyword>
<feature type="domain" description="FAD-binding FR-type" evidence="2">
    <location>
        <begin position="19"/>
        <end position="145"/>
    </location>
</feature>
<organism evidence="3 4">
    <name type="scientific">Pseudoxanthobacter soli DSM 19599</name>
    <dbReference type="NCBI Taxonomy" id="1123029"/>
    <lineage>
        <taxon>Bacteria</taxon>
        <taxon>Pseudomonadati</taxon>
        <taxon>Pseudomonadota</taxon>
        <taxon>Alphaproteobacteria</taxon>
        <taxon>Hyphomicrobiales</taxon>
        <taxon>Segnochrobactraceae</taxon>
        <taxon>Pseudoxanthobacter</taxon>
    </lineage>
</organism>
<dbReference type="RefSeq" id="WP_073625258.1">
    <property type="nucleotide sequence ID" value="NZ_FRXO01000001.1"/>
</dbReference>
<evidence type="ECO:0000259" key="2">
    <source>
        <dbReference type="PROSITE" id="PS51384"/>
    </source>
</evidence>
<dbReference type="GO" id="GO:0016491">
    <property type="term" value="F:oxidoreductase activity"/>
    <property type="evidence" value="ECO:0007669"/>
    <property type="project" value="InterPro"/>
</dbReference>
<dbReference type="InterPro" id="IPR017938">
    <property type="entry name" value="Riboflavin_synthase-like_b-brl"/>
</dbReference>
<sequence>MTDILPDQMSRDHRSERVRHPLKFRLLSVARVARTTPSMIRVTLTGDDLAGFASAGFDDHVKLFFPEEGREAPVLPGVGANGAPVFEGERPLMRDYTPRRYDAAANELDIEFAIHEAGPATRWAMQAAPGHRIGVGGPRGSFVVAGDFDWYLMIGDDAALPAIARRLEELHAGARAIVIADVGGAADEQRLETRASASITWVHRGPAAAGTPERLEAALRALALPAGDGHAWIAAESDVAKRLRRILVEEKRHPKAWVRASGYWRHGAEGAHETIED</sequence>
<dbReference type="CDD" id="cd06193">
    <property type="entry name" value="siderophore_interacting"/>
    <property type="match status" value="1"/>
</dbReference>
<dbReference type="Gene3D" id="3.40.50.80">
    <property type="entry name" value="Nucleotide-binding domain of ferredoxin-NADP reductase (FNR) module"/>
    <property type="match status" value="1"/>
</dbReference>
<proteinExistence type="inferred from homology"/>
<dbReference type="STRING" id="1123029.SAMN02745172_00083"/>
<dbReference type="PROSITE" id="PS51384">
    <property type="entry name" value="FAD_FR"/>
    <property type="match status" value="1"/>
</dbReference>
<accession>A0A1M7Z4F8</accession>
<evidence type="ECO:0000313" key="4">
    <source>
        <dbReference type="Proteomes" id="UP000186406"/>
    </source>
</evidence>
<dbReference type="Pfam" id="PF08021">
    <property type="entry name" value="FAD_binding_9"/>
    <property type="match status" value="1"/>
</dbReference>
<dbReference type="InterPro" id="IPR013113">
    <property type="entry name" value="SIP_FAD-bd"/>
</dbReference>
<evidence type="ECO:0000256" key="1">
    <source>
        <dbReference type="ARBA" id="ARBA00035644"/>
    </source>
</evidence>
<comment type="similarity">
    <text evidence="1">Belongs to the SIP oxidoreductase family.</text>
</comment>
<dbReference type="InterPro" id="IPR039374">
    <property type="entry name" value="SIP_fam"/>
</dbReference>
<dbReference type="Proteomes" id="UP000186406">
    <property type="component" value="Unassembled WGS sequence"/>
</dbReference>
<dbReference type="InterPro" id="IPR007037">
    <property type="entry name" value="SIP_rossman_dom"/>
</dbReference>
<gene>
    <name evidence="3" type="ORF">SAMN02745172_00083</name>
</gene>